<protein>
    <submittedName>
        <fullName evidence="2">Glycosyl transferase family 28</fullName>
    </submittedName>
</protein>
<proteinExistence type="predicted"/>
<dbReference type="SUPFAM" id="SSF53756">
    <property type="entry name" value="UDP-Glycosyltransferase/glycogen phosphorylase"/>
    <property type="match status" value="1"/>
</dbReference>
<reference evidence="2" key="1">
    <citation type="submission" date="2017-10" db="EMBL/GenBank/DDBJ databases">
        <title>Whole genome sequencing of members of genus Pseudoxanthomonas.</title>
        <authorList>
            <person name="Kumar S."/>
            <person name="Bansal K."/>
            <person name="Kaur A."/>
            <person name="Patil P."/>
            <person name="Sharma S."/>
            <person name="Patil P.B."/>
        </authorList>
    </citation>
    <scope>NUCLEOTIDE SEQUENCE</scope>
    <source>
        <strain evidence="2">DSM 22914</strain>
    </source>
</reference>
<gene>
    <name evidence="2" type="ORF">CR938_10815</name>
</gene>
<keyword evidence="2" id="KW-0808">Transferase</keyword>
<keyword evidence="3" id="KW-1185">Reference proteome</keyword>
<dbReference type="AlphaFoldDB" id="A0A921TDE3"/>
<evidence type="ECO:0000313" key="2">
    <source>
        <dbReference type="EMBL" id="KAF1688286.1"/>
    </source>
</evidence>
<dbReference type="InterPro" id="IPR007235">
    <property type="entry name" value="Glyco_trans_28_C"/>
</dbReference>
<comment type="caution">
    <text evidence="2">The sequence shown here is derived from an EMBL/GenBank/DDBJ whole genome shotgun (WGS) entry which is preliminary data.</text>
</comment>
<name>A0A921TDE3_9GAMM</name>
<dbReference type="Pfam" id="PF04101">
    <property type="entry name" value="Glyco_tran_28_C"/>
    <property type="match status" value="1"/>
</dbReference>
<dbReference type="Proteomes" id="UP000717981">
    <property type="component" value="Unassembled WGS sequence"/>
</dbReference>
<feature type="domain" description="Glycosyl transferase family 28 C-terminal" evidence="1">
    <location>
        <begin position="56"/>
        <end position="108"/>
    </location>
</feature>
<dbReference type="GO" id="GO:0016758">
    <property type="term" value="F:hexosyltransferase activity"/>
    <property type="evidence" value="ECO:0007669"/>
    <property type="project" value="InterPro"/>
</dbReference>
<dbReference type="RefSeq" id="WP_162125019.1">
    <property type="nucleotide sequence ID" value="NZ_PDWK01000056.1"/>
</dbReference>
<dbReference type="EMBL" id="PDWK01000056">
    <property type="protein sequence ID" value="KAF1688286.1"/>
    <property type="molecule type" value="Genomic_DNA"/>
</dbReference>
<sequence>MSKIFFSAGTQAPFPRLCGHLADWLRHHPRHESFFQVGPNGIVPEGFTGAQLVSVDEFQIHMEEADVIVSHAGMGNIISALELGTPLVIMPRMSALGEHVNDHQIDTASEVSQVPGIFLCETPADFSRCMERALSYSPEKPELSTKRRAELVEAVSDFLLDKI</sequence>
<dbReference type="OrthoDB" id="7186565at2"/>
<organism evidence="2 3">
    <name type="scientific">Pseudoxanthomonas taiwanensis</name>
    <dbReference type="NCBI Taxonomy" id="176598"/>
    <lineage>
        <taxon>Bacteria</taxon>
        <taxon>Pseudomonadati</taxon>
        <taxon>Pseudomonadota</taxon>
        <taxon>Gammaproteobacteria</taxon>
        <taxon>Lysobacterales</taxon>
        <taxon>Lysobacteraceae</taxon>
        <taxon>Pseudoxanthomonas</taxon>
    </lineage>
</organism>
<evidence type="ECO:0000313" key="3">
    <source>
        <dbReference type="Proteomes" id="UP000717981"/>
    </source>
</evidence>
<dbReference type="Gene3D" id="3.40.50.2000">
    <property type="entry name" value="Glycogen Phosphorylase B"/>
    <property type="match status" value="1"/>
</dbReference>
<evidence type="ECO:0000259" key="1">
    <source>
        <dbReference type="Pfam" id="PF04101"/>
    </source>
</evidence>
<accession>A0A921TDE3</accession>